<keyword evidence="2" id="KW-1185">Reference proteome</keyword>
<dbReference type="EMBL" id="CM042009">
    <property type="protein sequence ID" value="KAI3788380.1"/>
    <property type="molecule type" value="Genomic_DNA"/>
</dbReference>
<evidence type="ECO:0000313" key="2">
    <source>
        <dbReference type="Proteomes" id="UP001055811"/>
    </source>
</evidence>
<sequence length="126" mass="13905">MTIPNESIDAKYSLLGSNDIPVIDPMCPFKTLGTELSMVFISLMPSSLPPAANMVPDLLKDKAWMGSVNLSIMDGNGGVRRRSSNDVSDVLLQFSNLFNLRDFLDVAIELGWLADWIRWMDGQVGV</sequence>
<dbReference type="Proteomes" id="UP001055811">
    <property type="component" value="Linkage Group LG01"/>
</dbReference>
<name>A0ACB9GZ62_CICIN</name>
<proteinExistence type="predicted"/>
<reference evidence="2" key="1">
    <citation type="journal article" date="2022" name="Mol. Ecol. Resour.">
        <title>The genomes of chicory, endive, great burdock and yacon provide insights into Asteraceae palaeo-polyploidization history and plant inulin production.</title>
        <authorList>
            <person name="Fan W."/>
            <person name="Wang S."/>
            <person name="Wang H."/>
            <person name="Wang A."/>
            <person name="Jiang F."/>
            <person name="Liu H."/>
            <person name="Zhao H."/>
            <person name="Xu D."/>
            <person name="Zhang Y."/>
        </authorList>
    </citation>
    <scope>NUCLEOTIDE SEQUENCE [LARGE SCALE GENOMIC DNA]</scope>
    <source>
        <strain evidence="2">cv. Punajuju</strain>
    </source>
</reference>
<evidence type="ECO:0000313" key="1">
    <source>
        <dbReference type="EMBL" id="KAI3788380.1"/>
    </source>
</evidence>
<accession>A0ACB9GZ62</accession>
<comment type="caution">
    <text evidence="1">The sequence shown here is derived from an EMBL/GenBank/DDBJ whole genome shotgun (WGS) entry which is preliminary data.</text>
</comment>
<organism evidence="1 2">
    <name type="scientific">Cichorium intybus</name>
    <name type="common">Chicory</name>
    <dbReference type="NCBI Taxonomy" id="13427"/>
    <lineage>
        <taxon>Eukaryota</taxon>
        <taxon>Viridiplantae</taxon>
        <taxon>Streptophyta</taxon>
        <taxon>Embryophyta</taxon>
        <taxon>Tracheophyta</taxon>
        <taxon>Spermatophyta</taxon>
        <taxon>Magnoliopsida</taxon>
        <taxon>eudicotyledons</taxon>
        <taxon>Gunneridae</taxon>
        <taxon>Pentapetalae</taxon>
        <taxon>asterids</taxon>
        <taxon>campanulids</taxon>
        <taxon>Asterales</taxon>
        <taxon>Asteraceae</taxon>
        <taxon>Cichorioideae</taxon>
        <taxon>Cichorieae</taxon>
        <taxon>Cichoriinae</taxon>
        <taxon>Cichorium</taxon>
    </lineage>
</organism>
<gene>
    <name evidence="1" type="ORF">L2E82_01144</name>
</gene>
<protein>
    <submittedName>
        <fullName evidence="1">Uncharacterized protein</fullName>
    </submittedName>
</protein>
<reference evidence="1 2" key="2">
    <citation type="journal article" date="2022" name="Mol. Ecol. Resour.">
        <title>The genomes of chicory, endive, great burdock and yacon provide insights into Asteraceae paleo-polyploidization history and plant inulin production.</title>
        <authorList>
            <person name="Fan W."/>
            <person name="Wang S."/>
            <person name="Wang H."/>
            <person name="Wang A."/>
            <person name="Jiang F."/>
            <person name="Liu H."/>
            <person name="Zhao H."/>
            <person name="Xu D."/>
            <person name="Zhang Y."/>
        </authorList>
    </citation>
    <scope>NUCLEOTIDE SEQUENCE [LARGE SCALE GENOMIC DNA]</scope>
    <source>
        <strain evidence="2">cv. Punajuju</strain>
        <tissue evidence="1">Leaves</tissue>
    </source>
</reference>